<reference evidence="1" key="1">
    <citation type="journal article" date="2020" name="Stud. Mycol.">
        <title>101 Dothideomycetes genomes: a test case for predicting lifestyles and emergence of pathogens.</title>
        <authorList>
            <person name="Haridas S."/>
            <person name="Albert R."/>
            <person name="Binder M."/>
            <person name="Bloem J."/>
            <person name="Labutti K."/>
            <person name="Salamov A."/>
            <person name="Andreopoulos B."/>
            <person name="Baker S."/>
            <person name="Barry K."/>
            <person name="Bills G."/>
            <person name="Bluhm B."/>
            <person name="Cannon C."/>
            <person name="Castanera R."/>
            <person name="Culley D."/>
            <person name="Daum C."/>
            <person name="Ezra D."/>
            <person name="Gonzalez J."/>
            <person name="Henrissat B."/>
            <person name="Kuo A."/>
            <person name="Liang C."/>
            <person name="Lipzen A."/>
            <person name="Lutzoni F."/>
            <person name="Magnuson J."/>
            <person name="Mondo S."/>
            <person name="Nolan M."/>
            <person name="Ohm R."/>
            <person name="Pangilinan J."/>
            <person name="Park H.-J."/>
            <person name="Ramirez L."/>
            <person name="Alfaro M."/>
            <person name="Sun H."/>
            <person name="Tritt A."/>
            <person name="Yoshinaga Y."/>
            <person name="Zwiers L.-H."/>
            <person name="Turgeon B."/>
            <person name="Goodwin S."/>
            <person name="Spatafora J."/>
            <person name="Crous P."/>
            <person name="Grigoriev I."/>
        </authorList>
    </citation>
    <scope>NUCLEOTIDE SEQUENCE</scope>
    <source>
        <strain evidence="1">CBS 130266</strain>
    </source>
</reference>
<accession>A0A9P4TSQ7</accession>
<organism evidence="1 2">
    <name type="scientific">Tothia fuscella</name>
    <dbReference type="NCBI Taxonomy" id="1048955"/>
    <lineage>
        <taxon>Eukaryota</taxon>
        <taxon>Fungi</taxon>
        <taxon>Dikarya</taxon>
        <taxon>Ascomycota</taxon>
        <taxon>Pezizomycotina</taxon>
        <taxon>Dothideomycetes</taxon>
        <taxon>Pleosporomycetidae</taxon>
        <taxon>Venturiales</taxon>
        <taxon>Cylindrosympodiaceae</taxon>
        <taxon>Tothia</taxon>
    </lineage>
</organism>
<dbReference type="Proteomes" id="UP000800235">
    <property type="component" value="Unassembled WGS sequence"/>
</dbReference>
<dbReference type="EMBL" id="MU007132">
    <property type="protein sequence ID" value="KAF2418042.1"/>
    <property type="molecule type" value="Genomic_DNA"/>
</dbReference>
<gene>
    <name evidence="1" type="ORF">EJ08DRAFT_654401</name>
</gene>
<proteinExistence type="predicted"/>
<evidence type="ECO:0000313" key="2">
    <source>
        <dbReference type="Proteomes" id="UP000800235"/>
    </source>
</evidence>
<name>A0A9P4TSQ7_9PEZI</name>
<protein>
    <submittedName>
        <fullName evidence="1">Uncharacterized protein</fullName>
    </submittedName>
</protein>
<comment type="caution">
    <text evidence="1">The sequence shown here is derived from an EMBL/GenBank/DDBJ whole genome shotgun (WGS) entry which is preliminary data.</text>
</comment>
<sequence length="99" mass="11003">MDLIWPLFQATAATRLSFCTVFNRRSMLRRTSRSAAARSRLRNCEVVGEGTVQWCVAAPLLVALFNNLQDLFNASYDRESVGDFCKSETVTAGGNCGKY</sequence>
<dbReference type="AlphaFoldDB" id="A0A9P4TSQ7"/>
<evidence type="ECO:0000313" key="1">
    <source>
        <dbReference type="EMBL" id="KAF2418042.1"/>
    </source>
</evidence>
<keyword evidence="2" id="KW-1185">Reference proteome</keyword>